<dbReference type="Proteomes" id="UP000831021">
    <property type="component" value="Segment"/>
</dbReference>
<evidence type="ECO:0000313" key="1">
    <source>
        <dbReference type="EMBL" id="UNY48814.1"/>
    </source>
</evidence>
<sequence>MKDFKGHRINKKQAEALQEVILTMDDLQEIAQEEDGYAADTVDSLIRDVEKFLYEIGAVKKLVIGLEEDAE</sequence>
<name>A0AAE9GCF9_9CAUD</name>
<organism evidence="1 2">
    <name type="scientific">Bacillus phage FADO</name>
    <dbReference type="NCBI Taxonomy" id="2917160"/>
    <lineage>
        <taxon>Viruses</taxon>
        <taxon>Duplodnaviria</taxon>
        <taxon>Heunggongvirae</taxon>
        <taxon>Uroviricota</taxon>
        <taxon>Caudoviricetes</taxon>
        <taxon>Heleneionescovirinae</taxon>
        <taxon>Zhangjivirus</taxon>
        <taxon>Zhangjivirus fado</taxon>
    </lineage>
</organism>
<dbReference type="EMBL" id="OM236516">
    <property type="protein sequence ID" value="UNY48814.1"/>
    <property type="molecule type" value="Genomic_DNA"/>
</dbReference>
<proteinExistence type="predicted"/>
<evidence type="ECO:0000313" key="2">
    <source>
        <dbReference type="Proteomes" id="UP000831021"/>
    </source>
</evidence>
<accession>A0AAE9GCF9</accession>
<keyword evidence="2" id="KW-1185">Reference proteome</keyword>
<reference evidence="1 2" key="1">
    <citation type="submission" date="2022-01" db="EMBL/GenBank/DDBJ databases">
        <authorList>
            <person name="Stokar-Avihail A."/>
        </authorList>
    </citation>
    <scope>NUCLEOTIDE SEQUENCE [LARGE SCALE GENOMIC DNA]</scope>
</reference>
<gene>
    <name evidence="1" type="ORF">fado_99</name>
</gene>
<protein>
    <submittedName>
        <fullName evidence="1">Uncharacterized protein</fullName>
    </submittedName>
</protein>